<protein>
    <submittedName>
        <fullName evidence="3">Uncharacterized protein</fullName>
    </submittedName>
</protein>
<name>A0AAD3CXH5_9STRA</name>
<keyword evidence="2" id="KW-0040">ANK repeat</keyword>
<reference evidence="3 4" key="1">
    <citation type="journal article" date="2021" name="Sci. Rep.">
        <title>The genome of the diatom Chaetoceros tenuissimus carries an ancient integrated fragment of an extant virus.</title>
        <authorList>
            <person name="Hongo Y."/>
            <person name="Kimura K."/>
            <person name="Takaki Y."/>
            <person name="Yoshida Y."/>
            <person name="Baba S."/>
            <person name="Kobayashi G."/>
            <person name="Nagasaki K."/>
            <person name="Hano T."/>
            <person name="Tomaru Y."/>
        </authorList>
    </citation>
    <scope>NUCLEOTIDE SEQUENCE [LARGE SCALE GENOMIC DNA]</scope>
    <source>
        <strain evidence="3 4">NIES-3715</strain>
    </source>
</reference>
<dbReference type="Proteomes" id="UP001054902">
    <property type="component" value="Unassembled WGS sequence"/>
</dbReference>
<evidence type="ECO:0000313" key="3">
    <source>
        <dbReference type="EMBL" id="GFH52750.1"/>
    </source>
</evidence>
<dbReference type="Gene3D" id="1.25.40.20">
    <property type="entry name" value="Ankyrin repeat-containing domain"/>
    <property type="match status" value="1"/>
</dbReference>
<dbReference type="EMBL" id="BLLK01000046">
    <property type="protein sequence ID" value="GFH52750.1"/>
    <property type="molecule type" value="Genomic_DNA"/>
</dbReference>
<keyword evidence="4" id="KW-1185">Reference proteome</keyword>
<evidence type="ECO:0000256" key="1">
    <source>
        <dbReference type="ARBA" id="ARBA00022737"/>
    </source>
</evidence>
<keyword evidence="1" id="KW-0677">Repeat</keyword>
<evidence type="ECO:0000313" key="4">
    <source>
        <dbReference type="Proteomes" id="UP001054902"/>
    </source>
</evidence>
<dbReference type="PANTHER" id="PTHR24153:SF8">
    <property type="entry name" value="FORKED, ISOFORM F"/>
    <property type="match status" value="1"/>
</dbReference>
<gene>
    <name evidence="3" type="ORF">CTEN210_09226</name>
</gene>
<evidence type="ECO:0000256" key="2">
    <source>
        <dbReference type="ARBA" id="ARBA00023043"/>
    </source>
</evidence>
<accession>A0AAD3CXH5</accession>
<proteinExistence type="predicted"/>
<dbReference type="SUPFAM" id="SSF48403">
    <property type="entry name" value="Ankyrin repeat"/>
    <property type="match status" value="1"/>
</dbReference>
<dbReference type="AlphaFoldDB" id="A0AAD3CXH5"/>
<sequence>MLSSRELRNELHFCGVRTKPTTILHEACSIKTIPYDLVQSIVQLIPCACRERDEDGNLPSHLLYIEPATSVEYGYVEHDPLSIRDDLLHLLLRTYPESSLQPLEGGGNIPFYALVRASTKVEGATKCTSKILELLSSMPCEAFFNDKNSVLHQVSDELLPDPVVSYIIDRFPQICQLQHFGNTLLHILCSHQCSNYNIIEKVIKIYPHACSIQDEQGNLPLHLVASSYHSKKVMESLIYYNPHALVTRNIEGRIPLRSRIISTSSNKVKQLLQCSIGVFDIQSFLKHSRNIHNMTVLHELFYDLQRNVSNSIIQNTSLIQGLTTCKSSLHKELNSSYIDDIKSLYHTMCVAIYNTVDYPQDCPHDPSFWLAFPLFTKLLLRLNPSLAFQKDCHGDFPLNIVARHMSVNGRSICHRCECMIKGPLMSFSNRTKYCAKCIKHSSSGILSHGLVDYQQYSLVTDLLVLNPDSASNQDSFGNYPLHDCLQNGMTQSMGIGEVFEAAPSVALYPESKDGLFVFSLASIARDSDEFIDKGEKLTTIFELIRKNPSLIN</sequence>
<dbReference type="GO" id="GO:0005737">
    <property type="term" value="C:cytoplasm"/>
    <property type="evidence" value="ECO:0007669"/>
    <property type="project" value="TreeGrafter"/>
</dbReference>
<organism evidence="3 4">
    <name type="scientific">Chaetoceros tenuissimus</name>
    <dbReference type="NCBI Taxonomy" id="426638"/>
    <lineage>
        <taxon>Eukaryota</taxon>
        <taxon>Sar</taxon>
        <taxon>Stramenopiles</taxon>
        <taxon>Ochrophyta</taxon>
        <taxon>Bacillariophyta</taxon>
        <taxon>Coscinodiscophyceae</taxon>
        <taxon>Chaetocerotophycidae</taxon>
        <taxon>Chaetocerotales</taxon>
        <taxon>Chaetocerotaceae</taxon>
        <taxon>Chaetoceros</taxon>
    </lineage>
</organism>
<dbReference type="PANTHER" id="PTHR24153">
    <property type="entry name" value="ESPIN"/>
    <property type="match status" value="1"/>
</dbReference>
<comment type="caution">
    <text evidence="3">The sequence shown here is derived from an EMBL/GenBank/DDBJ whole genome shotgun (WGS) entry which is preliminary data.</text>
</comment>
<dbReference type="GO" id="GO:0051017">
    <property type="term" value="P:actin filament bundle assembly"/>
    <property type="evidence" value="ECO:0007669"/>
    <property type="project" value="TreeGrafter"/>
</dbReference>
<dbReference type="InterPro" id="IPR052420">
    <property type="entry name" value="Espin/Espin-like"/>
</dbReference>
<dbReference type="InterPro" id="IPR036770">
    <property type="entry name" value="Ankyrin_rpt-contain_sf"/>
</dbReference>
<dbReference type="GO" id="GO:0051015">
    <property type="term" value="F:actin filament binding"/>
    <property type="evidence" value="ECO:0007669"/>
    <property type="project" value="TreeGrafter"/>
</dbReference>